<dbReference type="SFLD" id="SFLDG01135">
    <property type="entry name" value="C1.5.6:_HAD__Beta-PGM__Phospha"/>
    <property type="match status" value="1"/>
</dbReference>
<dbReference type="InterPro" id="IPR006439">
    <property type="entry name" value="HAD-SF_hydro_IA"/>
</dbReference>
<dbReference type="SFLD" id="SFLDG01129">
    <property type="entry name" value="C1.5:_HAD__Beta-PGM__Phosphata"/>
    <property type="match status" value="1"/>
</dbReference>
<evidence type="ECO:0000256" key="4">
    <source>
        <dbReference type="ARBA" id="ARBA00022842"/>
    </source>
</evidence>
<dbReference type="InterPro" id="IPR023198">
    <property type="entry name" value="PGP-like_dom2"/>
</dbReference>
<dbReference type="EMBL" id="FOWD01000019">
    <property type="protein sequence ID" value="SFO35202.1"/>
    <property type="molecule type" value="Genomic_DNA"/>
</dbReference>
<keyword evidence="3" id="KW-0479">Metal-binding</keyword>
<dbReference type="PANTHER" id="PTHR46193:SF18">
    <property type="entry name" value="HEXITOL PHOSPHATASE B"/>
    <property type="match status" value="1"/>
</dbReference>
<dbReference type="RefSeq" id="WP_170847982.1">
    <property type="nucleotide sequence ID" value="NZ_BAABFM010000069.1"/>
</dbReference>
<comment type="similarity">
    <text evidence="2">Belongs to the HAD-like hydrolase superfamily. CbbY/CbbZ/Gph/YieH family.</text>
</comment>
<dbReference type="SUPFAM" id="SSF55729">
    <property type="entry name" value="Acyl-CoA N-acyltransferases (Nat)"/>
    <property type="match status" value="1"/>
</dbReference>
<organism evidence="7 8">
    <name type="scientific">Anaerocolumna aminovalerica</name>
    <dbReference type="NCBI Taxonomy" id="1527"/>
    <lineage>
        <taxon>Bacteria</taxon>
        <taxon>Bacillati</taxon>
        <taxon>Bacillota</taxon>
        <taxon>Clostridia</taxon>
        <taxon>Lachnospirales</taxon>
        <taxon>Lachnospiraceae</taxon>
        <taxon>Anaerocolumna</taxon>
    </lineage>
</organism>
<accession>A0A1I5GGX3</accession>
<keyword evidence="8" id="KW-1185">Reference proteome</keyword>
<dbReference type="Pfam" id="PF13302">
    <property type="entry name" value="Acetyltransf_3"/>
    <property type="match status" value="1"/>
</dbReference>
<keyword evidence="4" id="KW-0460">Magnesium</keyword>
<evidence type="ECO:0000256" key="5">
    <source>
        <dbReference type="ARBA" id="ARBA00023277"/>
    </source>
</evidence>
<protein>
    <submittedName>
        <fullName evidence="7">Haloacid dehalogenase superfamily, subfamily IA, variant 3 with third motif having DD or ED</fullName>
    </submittedName>
</protein>
<name>A0A1I5GGX3_9FIRM</name>
<evidence type="ECO:0000256" key="2">
    <source>
        <dbReference type="ARBA" id="ARBA00006171"/>
    </source>
</evidence>
<dbReference type="SFLD" id="SFLDS00003">
    <property type="entry name" value="Haloacid_Dehalogenase"/>
    <property type="match status" value="1"/>
</dbReference>
<dbReference type="CDD" id="cd07505">
    <property type="entry name" value="HAD_BPGM-like"/>
    <property type="match status" value="1"/>
</dbReference>
<gene>
    <name evidence="7" type="ORF">SAMN04489757_11967</name>
</gene>
<dbReference type="Gene3D" id="3.40.630.30">
    <property type="match status" value="1"/>
</dbReference>
<dbReference type="InterPro" id="IPR036412">
    <property type="entry name" value="HAD-like_sf"/>
</dbReference>
<reference evidence="7 8" key="1">
    <citation type="submission" date="2016-10" db="EMBL/GenBank/DDBJ databases">
        <authorList>
            <person name="de Groot N.N."/>
        </authorList>
    </citation>
    <scope>NUCLEOTIDE SEQUENCE [LARGE SCALE GENOMIC DNA]</scope>
    <source>
        <strain evidence="7 8">DSM 1283</strain>
    </source>
</reference>
<dbReference type="STRING" id="1527.SAMN04489757_11967"/>
<dbReference type="InterPro" id="IPR016181">
    <property type="entry name" value="Acyl_CoA_acyltransferase"/>
</dbReference>
<dbReference type="InterPro" id="IPR041492">
    <property type="entry name" value="HAD_2"/>
</dbReference>
<dbReference type="Proteomes" id="UP000198806">
    <property type="component" value="Unassembled WGS sequence"/>
</dbReference>
<dbReference type="SUPFAM" id="SSF56784">
    <property type="entry name" value="HAD-like"/>
    <property type="match status" value="1"/>
</dbReference>
<dbReference type="PRINTS" id="PR00413">
    <property type="entry name" value="HADHALOGNASE"/>
</dbReference>
<keyword evidence="5" id="KW-0119">Carbohydrate metabolism</keyword>
<evidence type="ECO:0000259" key="6">
    <source>
        <dbReference type="PROSITE" id="PS51186"/>
    </source>
</evidence>
<dbReference type="PANTHER" id="PTHR46193">
    <property type="entry name" value="6-PHOSPHOGLUCONATE PHOSPHATASE"/>
    <property type="match status" value="1"/>
</dbReference>
<dbReference type="Gene3D" id="1.10.150.240">
    <property type="entry name" value="Putative phosphatase, domain 2"/>
    <property type="match status" value="1"/>
</dbReference>
<proteinExistence type="inferred from homology"/>
<evidence type="ECO:0000313" key="7">
    <source>
        <dbReference type="EMBL" id="SFO35202.1"/>
    </source>
</evidence>
<evidence type="ECO:0000313" key="8">
    <source>
        <dbReference type="Proteomes" id="UP000198806"/>
    </source>
</evidence>
<dbReference type="NCBIfam" id="TIGR01509">
    <property type="entry name" value="HAD-SF-IA-v3"/>
    <property type="match status" value="1"/>
</dbReference>
<dbReference type="GO" id="GO:0046872">
    <property type="term" value="F:metal ion binding"/>
    <property type="evidence" value="ECO:0007669"/>
    <property type="project" value="UniProtKB-KW"/>
</dbReference>
<comment type="cofactor">
    <cofactor evidence="1">
        <name>Mg(2+)</name>
        <dbReference type="ChEBI" id="CHEBI:18420"/>
    </cofactor>
</comment>
<dbReference type="Gene3D" id="3.40.50.1000">
    <property type="entry name" value="HAD superfamily/HAD-like"/>
    <property type="match status" value="1"/>
</dbReference>
<sequence length="395" mass="44642">MLKAVIFDMDGVLIDSEPLHAKAALLAFENIGVNITLEYCYQFIGRTNADMLETIIYDYNLTYSIEELLDLYNKSRKQLLDKEGYSPIPYTKELIQDLYRHGIKLAIASSSSSQDIEEVVSSLGIKKYFDHLISGTTVKHPKPAPDVFIKAARELGVHTNECIIIEDSYSGLMAGKSAGIPVIGFANPNSGNQNLSDACIIIEGFDEIDYNYVNQIHARVNGEPVTIADTSRLIIRELSENDLDDLKEIYAQPDVNKHIEDVDKDLDIEIEKQKAYIKNIYSFYGYGLWGIYHKETGKLIGRCGIQNRKIQEKEEIELGYLLSKDYWGSGFASESGKAVIDYAFHILHIQRIVTVIEPENYRSVKVAERIGMSKENTVTINNKEYLLYSIELPSP</sequence>
<dbReference type="Pfam" id="PF13419">
    <property type="entry name" value="HAD_2"/>
    <property type="match status" value="1"/>
</dbReference>
<evidence type="ECO:0000256" key="1">
    <source>
        <dbReference type="ARBA" id="ARBA00001946"/>
    </source>
</evidence>
<dbReference type="InterPro" id="IPR000182">
    <property type="entry name" value="GNAT_dom"/>
</dbReference>
<dbReference type="GO" id="GO:0016747">
    <property type="term" value="F:acyltransferase activity, transferring groups other than amino-acyl groups"/>
    <property type="evidence" value="ECO:0007669"/>
    <property type="project" value="InterPro"/>
</dbReference>
<dbReference type="InterPro" id="IPR051600">
    <property type="entry name" value="Beta-PGM-like"/>
</dbReference>
<evidence type="ECO:0000256" key="3">
    <source>
        <dbReference type="ARBA" id="ARBA00022723"/>
    </source>
</evidence>
<dbReference type="InterPro" id="IPR023214">
    <property type="entry name" value="HAD_sf"/>
</dbReference>
<feature type="domain" description="N-acetyltransferase" evidence="6">
    <location>
        <begin position="233"/>
        <end position="393"/>
    </location>
</feature>
<dbReference type="AlphaFoldDB" id="A0A1I5GGX3"/>
<dbReference type="PROSITE" id="PS51186">
    <property type="entry name" value="GNAT"/>
    <property type="match status" value="1"/>
</dbReference>